<reference evidence="1" key="1">
    <citation type="submission" date="2022-11" db="EMBL/GenBank/DDBJ databases">
        <title>Genome Sequence of Boeremia exigua.</title>
        <authorList>
            <person name="Buettner E."/>
        </authorList>
    </citation>
    <scope>NUCLEOTIDE SEQUENCE</scope>
    <source>
        <strain evidence="1">CU02</strain>
    </source>
</reference>
<accession>A0ACC2IBE5</accession>
<organism evidence="1 2">
    <name type="scientific">Boeremia exigua</name>
    <dbReference type="NCBI Taxonomy" id="749465"/>
    <lineage>
        <taxon>Eukaryota</taxon>
        <taxon>Fungi</taxon>
        <taxon>Dikarya</taxon>
        <taxon>Ascomycota</taxon>
        <taxon>Pezizomycotina</taxon>
        <taxon>Dothideomycetes</taxon>
        <taxon>Pleosporomycetidae</taxon>
        <taxon>Pleosporales</taxon>
        <taxon>Pleosporineae</taxon>
        <taxon>Didymellaceae</taxon>
        <taxon>Boeremia</taxon>
    </lineage>
</organism>
<dbReference type="Proteomes" id="UP001153331">
    <property type="component" value="Unassembled WGS sequence"/>
</dbReference>
<proteinExistence type="predicted"/>
<keyword evidence="2" id="KW-1185">Reference proteome</keyword>
<gene>
    <name evidence="1" type="ORF">OPT61_g5117</name>
</gene>
<sequence>MARKAAQADVFEMSSKRSRPATDGYTPPVRISTHTHNILVACGLIVLPMIIFTSVALAFVFSNTVSNEGCSFDNLCPTAGLINTTSNAYYYVDFSATSLVFISSWSSTISFTLVGVLMSIYAYSVAAQMLHHPNFAPHHRDSPSPYQLSLVIRVLNAEILSLWSLLQPSGRKILRRDSDDEHHQAAADTYLHLATKAVNMLHAVPQQIEQQQLGRRIGDWCFDTEASSGTQSNINFWGCALYWNETAQVVAPANATYFHRIIGEPLEDYALNYTESDGTQYAILGPSDVSPEMDWEAASFAVSSTCSVIPQAGCNVFGGPRNFGFSCQMDNGAPMDFLGNMTDGFYSVNFGKFHTYLEEMPPFLSVELSSGVMGLDKVNETAVNVTESDAQTLWNNPWLWHAEVSLLADEKDLPQEIRETAWLLDGLGYKMVVNCSSTGETKSNYLKRPPLTSKVYDVTYITVGGEVRAMTKTLSNGTTTGIPIMPLVETFGFSRNLHDSAMHRASQASSVQSWLSTYELEISKSFTVPLAVHTVPESSVRAQKRISKVIARVPVASLWLLVLSNILFAVLAMFIAGIALEAVNGDVHQVYLRLGVSGLVATLFEPDAGDKMVDGESELFQENEKGAAIRIAVAIEKTATGGVAWTARQTHTSASQSEQAQQSTTPRHSETSTSYQPLTLTGMGDISRPLLDNERR</sequence>
<protein>
    <submittedName>
        <fullName evidence="1">Uncharacterized protein</fullName>
    </submittedName>
</protein>
<evidence type="ECO:0000313" key="2">
    <source>
        <dbReference type="Proteomes" id="UP001153331"/>
    </source>
</evidence>
<comment type="caution">
    <text evidence="1">The sequence shown here is derived from an EMBL/GenBank/DDBJ whole genome shotgun (WGS) entry which is preliminary data.</text>
</comment>
<evidence type="ECO:0000313" key="1">
    <source>
        <dbReference type="EMBL" id="KAJ8112531.1"/>
    </source>
</evidence>
<dbReference type="EMBL" id="JAPHNI010000317">
    <property type="protein sequence ID" value="KAJ8112531.1"/>
    <property type="molecule type" value="Genomic_DNA"/>
</dbReference>
<name>A0ACC2IBE5_9PLEO</name>